<feature type="region of interest" description="Disordered" evidence="1">
    <location>
        <begin position="169"/>
        <end position="217"/>
    </location>
</feature>
<evidence type="ECO:0000313" key="3">
    <source>
        <dbReference type="Proteomes" id="UP001176521"/>
    </source>
</evidence>
<gene>
    <name evidence="2" type="ORF">OC842_007687</name>
</gene>
<dbReference type="AlphaFoldDB" id="A0AAN6G681"/>
<feature type="non-terminal residue" evidence="2">
    <location>
        <position position="297"/>
    </location>
</feature>
<evidence type="ECO:0000256" key="1">
    <source>
        <dbReference type="SAM" id="MobiDB-lite"/>
    </source>
</evidence>
<feature type="compositionally biased region" description="Low complexity" evidence="1">
    <location>
        <begin position="203"/>
        <end position="216"/>
    </location>
</feature>
<name>A0AAN6G681_9BASI</name>
<evidence type="ECO:0000313" key="2">
    <source>
        <dbReference type="EMBL" id="KAK0518768.1"/>
    </source>
</evidence>
<accession>A0AAN6G681</accession>
<keyword evidence="3" id="KW-1185">Reference proteome</keyword>
<reference evidence="2" key="1">
    <citation type="journal article" date="2023" name="PhytoFront">
        <title>Draft Genome Resources of Seven Strains of Tilletia horrida, Causal Agent of Kernel Smut of Rice.</title>
        <authorList>
            <person name="Khanal S."/>
            <person name="Antony Babu S."/>
            <person name="Zhou X.G."/>
        </authorList>
    </citation>
    <scope>NUCLEOTIDE SEQUENCE</scope>
    <source>
        <strain evidence="2">TX3</strain>
    </source>
</reference>
<dbReference type="EMBL" id="JAPDMQ010001178">
    <property type="protein sequence ID" value="KAK0518768.1"/>
    <property type="molecule type" value="Genomic_DNA"/>
</dbReference>
<protein>
    <submittedName>
        <fullName evidence="2">Uncharacterized protein</fullName>
    </submittedName>
</protein>
<comment type="caution">
    <text evidence="2">The sequence shown here is derived from an EMBL/GenBank/DDBJ whole genome shotgun (WGS) entry which is preliminary data.</text>
</comment>
<sequence>MRDAEPEVQELQELLSPKLLLLWMSFFRRYSRDPKAELEAGHVPTCKWYCFRAAFRRLASGDSSPKTRRLLRQDRPNSKTDPQWASKVTTLFTKTGASIVDKYPDLGRHVMQTYQLNQALPLQAAVYTLADLNVDPATSSTFYLSPQPHKADGNGSGALGLLAAAAASTSPMSGPDVAEEGLAPRERAPSAGRSSKPTAGCKSMMTAASAATAPSATRRHKIFRGPLCRSGRTIGPADSDVSAARVRAMQRQAHLVRDDEATAFEGASRVLDRIRSCPVLNYFDVIDELGSGEANSA</sequence>
<proteinExistence type="predicted"/>
<dbReference type="Proteomes" id="UP001176521">
    <property type="component" value="Unassembled WGS sequence"/>
</dbReference>
<feature type="region of interest" description="Disordered" evidence="1">
    <location>
        <begin position="64"/>
        <end position="83"/>
    </location>
</feature>
<organism evidence="2 3">
    <name type="scientific">Tilletia horrida</name>
    <dbReference type="NCBI Taxonomy" id="155126"/>
    <lineage>
        <taxon>Eukaryota</taxon>
        <taxon>Fungi</taxon>
        <taxon>Dikarya</taxon>
        <taxon>Basidiomycota</taxon>
        <taxon>Ustilaginomycotina</taxon>
        <taxon>Exobasidiomycetes</taxon>
        <taxon>Tilletiales</taxon>
        <taxon>Tilletiaceae</taxon>
        <taxon>Tilletia</taxon>
    </lineage>
</organism>